<dbReference type="PANTHER" id="PTHR46825">
    <property type="entry name" value="D-ALANYL-D-ALANINE-CARBOXYPEPTIDASE/ENDOPEPTIDASE AMPH"/>
    <property type="match status" value="1"/>
</dbReference>
<gene>
    <name evidence="3" type="ORF">LTR24_004746</name>
</gene>
<evidence type="ECO:0000256" key="1">
    <source>
        <dbReference type="ARBA" id="ARBA00038215"/>
    </source>
</evidence>
<dbReference type="InterPro" id="IPR012338">
    <property type="entry name" value="Beta-lactam/transpept-like"/>
</dbReference>
<dbReference type="Gene3D" id="3.40.710.10">
    <property type="entry name" value="DD-peptidase/beta-lactamase superfamily"/>
    <property type="match status" value="1"/>
</dbReference>
<dbReference type="SUPFAM" id="SSF56601">
    <property type="entry name" value="beta-lactamase/transpeptidase-like"/>
    <property type="match status" value="1"/>
</dbReference>
<dbReference type="Proteomes" id="UP001345013">
    <property type="component" value="Unassembled WGS sequence"/>
</dbReference>
<comment type="caution">
    <text evidence="3">The sequence shown here is derived from an EMBL/GenBank/DDBJ whole genome shotgun (WGS) entry which is preliminary data.</text>
</comment>
<dbReference type="InterPro" id="IPR050491">
    <property type="entry name" value="AmpC-like"/>
</dbReference>
<dbReference type="Pfam" id="PF00144">
    <property type="entry name" value="Beta-lactamase"/>
    <property type="match status" value="1"/>
</dbReference>
<keyword evidence="4" id="KW-1185">Reference proteome</keyword>
<evidence type="ECO:0000313" key="4">
    <source>
        <dbReference type="Proteomes" id="UP001345013"/>
    </source>
</evidence>
<accession>A0ABR0KCX9</accession>
<dbReference type="PANTHER" id="PTHR46825:SF9">
    <property type="entry name" value="BETA-LACTAMASE-RELATED DOMAIN-CONTAINING PROTEIN"/>
    <property type="match status" value="1"/>
</dbReference>
<protein>
    <recommendedName>
        <fullName evidence="2">Beta-lactamase-related domain-containing protein</fullName>
    </recommendedName>
</protein>
<reference evidence="3 4" key="1">
    <citation type="submission" date="2023-08" db="EMBL/GenBank/DDBJ databases">
        <title>Black Yeasts Isolated from many extreme environments.</title>
        <authorList>
            <person name="Coleine C."/>
            <person name="Stajich J.E."/>
            <person name="Selbmann L."/>
        </authorList>
    </citation>
    <scope>NUCLEOTIDE SEQUENCE [LARGE SCALE GENOMIC DNA]</scope>
    <source>
        <strain evidence="3 4">CCFEE 5885</strain>
    </source>
</reference>
<name>A0ABR0KCX9_9EURO</name>
<dbReference type="InterPro" id="IPR001466">
    <property type="entry name" value="Beta-lactam-related"/>
</dbReference>
<proteinExistence type="inferred from homology"/>
<feature type="domain" description="Beta-lactamase-related" evidence="2">
    <location>
        <begin position="2"/>
        <end position="328"/>
    </location>
</feature>
<evidence type="ECO:0000259" key="2">
    <source>
        <dbReference type="Pfam" id="PF00144"/>
    </source>
</evidence>
<dbReference type="EMBL" id="JAVRRG010000050">
    <property type="protein sequence ID" value="KAK5092951.1"/>
    <property type="molecule type" value="Genomic_DNA"/>
</dbReference>
<evidence type="ECO:0000313" key="3">
    <source>
        <dbReference type="EMBL" id="KAK5092951.1"/>
    </source>
</evidence>
<comment type="similarity">
    <text evidence="1">Belongs to the peptidase S12 family.</text>
</comment>
<sequence>MGLRDVERGLKANPDTAYRLASCSKILTSATLGVLVDEGIISWGDLIKKRLPEFNPSEDPWIGAEGKILDACRHSTGLGNPNTAVNGPQGNIVSSGKDYVHLMNACPTSSEHGQRFRSWCFYSNIAYGLMANLAEAATGSNFVEISKTKVLEPLGLRQTLILQDDYAKNENMETHPALLACMGIASSVNDMLAFCAAVMNRYDEEKGRPSEERKPVPGQLQKNPLRQVAASWDIYWTRPMEDGFENDTAYAMGWYETTMPSGALGLLSYSHRRYLNVKDSVVPYIIGKESPRREVHGHNGITNGATATVYVLPNSHSAVVAFSNAAETAAQILLQALFDMTPKGDLLVPLREEIDRTLNKHVDINREWRKNRDVSVPQFCASEYAGTYIGLGISRMDIEASETSPSGLAVVFGEKIASKYELEPYNVDAFSFLPMDHKEVLARGMIDGDYYTVGILRFMGKSEDARPHPDGGANGKTPVVGLNWQWDQWEKPSFYSKA</sequence>
<organism evidence="3 4">
    <name type="scientific">Lithohypha guttulata</name>
    <dbReference type="NCBI Taxonomy" id="1690604"/>
    <lineage>
        <taxon>Eukaryota</taxon>
        <taxon>Fungi</taxon>
        <taxon>Dikarya</taxon>
        <taxon>Ascomycota</taxon>
        <taxon>Pezizomycotina</taxon>
        <taxon>Eurotiomycetes</taxon>
        <taxon>Chaetothyriomycetidae</taxon>
        <taxon>Chaetothyriales</taxon>
        <taxon>Trichomeriaceae</taxon>
        <taxon>Lithohypha</taxon>
    </lineage>
</organism>